<dbReference type="PANTHER" id="PTHR33021">
    <property type="entry name" value="BLUE COPPER PROTEIN"/>
    <property type="match status" value="1"/>
</dbReference>
<keyword evidence="14" id="KW-1185">Reference proteome</keyword>
<keyword evidence="2" id="KW-1003">Cell membrane</keyword>
<dbReference type="Proteomes" id="UP001311915">
    <property type="component" value="Unassembled WGS sequence"/>
</dbReference>
<evidence type="ECO:0000256" key="10">
    <source>
        <dbReference type="SAM" id="Phobius"/>
    </source>
</evidence>
<feature type="signal peptide" evidence="11">
    <location>
        <begin position="1"/>
        <end position="28"/>
    </location>
</feature>
<feature type="domain" description="Phytocyanin" evidence="12">
    <location>
        <begin position="32"/>
        <end position="134"/>
    </location>
</feature>
<keyword evidence="6" id="KW-1015">Disulfide bond</keyword>
<evidence type="ECO:0000256" key="4">
    <source>
        <dbReference type="ARBA" id="ARBA00022729"/>
    </source>
</evidence>
<dbReference type="GO" id="GO:0005886">
    <property type="term" value="C:plasma membrane"/>
    <property type="evidence" value="ECO:0007669"/>
    <property type="project" value="UniProtKB-SubCell"/>
</dbReference>
<keyword evidence="7" id="KW-0325">Glycoprotein</keyword>
<evidence type="ECO:0000313" key="13">
    <source>
        <dbReference type="EMBL" id="KAK4712648.1"/>
    </source>
</evidence>
<dbReference type="CDD" id="cd11019">
    <property type="entry name" value="OsENODL1_like"/>
    <property type="match status" value="1"/>
</dbReference>
<reference evidence="13 14" key="1">
    <citation type="submission" date="2023-10" db="EMBL/GenBank/DDBJ databases">
        <title>Genome-Wide Identification Analysis in wild type Solanum Pinnatisectum Reveals Some Genes Defensing Phytophthora Infestans.</title>
        <authorList>
            <person name="Sun C."/>
        </authorList>
    </citation>
    <scope>NUCLEOTIDE SEQUENCE [LARGE SCALE GENOMIC DNA]</scope>
    <source>
        <strain evidence="13">LQN</strain>
        <tissue evidence="13">Leaf</tissue>
    </source>
</reference>
<dbReference type="PROSITE" id="PS51485">
    <property type="entry name" value="PHYTOCYANIN"/>
    <property type="match status" value="1"/>
</dbReference>
<accession>A0AAV9KIC3</accession>
<proteinExistence type="inferred from homology"/>
<evidence type="ECO:0000256" key="7">
    <source>
        <dbReference type="ARBA" id="ARBA00023180"/>
    </source>
</evidence>
<dbReference type="Pfam" id="PF02298">
    <property type="entry name" value="Cu_bind_like"/>
    <property type="match status" value="1"/>
</dbReference>
<evidence type="ECO:0000256" key="5">
    <source>
        <dbReference type="ARBA" id="ARBA00023136"/>
    </source>
</evidence>
<keyword evidence="10" id="KW-1133">Transmembrane helix</keyword>
<evidence type="ECO:0000256" key="3">
    <source>
        <dbReference type="ARBA" id="ARBA00022622"/>
    </source>
</evidence>
<evidence type="ECO:0000259" key="12">
    <source>
        <dbReference type="PROSITE" id="PS51485"/>
    </source>
</evidence>
<dbReference type="GO" id="GO:0009055">
    <property type="term" value="F:electron transfer activity"/>
    <property type="evidence" value="ECO:0007669"/>
    <property type="project" value="InterPro"/>
</dbReference>
<keyword evidence="4 11" id="KW-0732">Signal</keyword>
<keyword evidence="3" id="KW-0336">GPI-anchor</keyword>
<evidence type="ECO:0000256" key="11">
    <source>
        <dbReference type="SAM" id="SignalP"/>
    </source>
</evidence>
<evidence type="ECO:0000256" key="6">
    <source>
        <dbReference type="ARBA" id="ARBA00023157"/>
    </source>
</evidence>
<comment type="subcellular location">
    <subcellularLocation>
        <location evidence="1">Cell membrane</location>
        <topology evidence="1">Lipid-anchor</topology>
        <topology evidence="1">GPI-anchor</topology>
    </subcellularLocation>
</comment>
<dbReference type="InterPro" id="IPR003245">
    <property type="entry name" value="Phytocyanin_dom"/>
</dbReference>
<keyword evidence="5 10" id="KW-0472">Membrane</keyword>
<dbReference type="Gene3D" id="2.60.40.420">
    <property type="entry name" value="Cupredoxins - blue copper proteins"/>
    <property type="match status" value="1"/>
</dbReference>
<name>A0AAV9KIC3_9SOLN</name>
<feature type="chain" id="PRO_5043362003" description="Phytocyanin domain-containing protein" evidence="11">
    <location>
        <begin position="29"/>
        <end position="170"/>
    </location>
</feature>
<evidence type="ECO:0000313" key="14">
    <source>
        <dbReference type="Proteomes" id="UP001311915"/>
    </source>
</evidence>
<evidence type="ECO:0000256" key="1">
    <source>
        <dbReference type="ARBA" id="ARBA00004609"/>
    </source>
</evidence>
<feature type="transmembrane region" description="Helical" evidence="10">
    <location>
        <begin position="149"/>
        <end position="169"/>
    </location>
</feature>
<comment type="similarity">
    <text evidence="9">Belongs to the early nodulin-like (ENODL) family.</text>
</comment>
<dbReference type="InterPro" id="IPR008972">
    <property type="entry name" value="Cupredoxin"/>
</dbReference>
<evidence type="ECO:0000256" key="9">
    <source>
        <dbReference type="ARBA" id="ARBA00035011"/>
    </source>
</evidence>
<evidence type="ECO:0000256" key="8">
    <source>
        <dbReference type="ARBA" id="ARBA00023288"/>
    </source>
</evidence>
<dbReference type="AlphaFoldDB" id="A0AAV9KIC3"/>
<dbReference type="EMBL" id="JAWPEI010000011">
    <property type="protein sequence ID" value="KAK4712648.1"/>
    <property type="molecule type" value="Genomic_DNA"/>
</dbReference>
<keyword evidence="10" id="KW-0812">Transmembrane</keyword>
<protein>
    <recommendedName>
        <fullName evidence="12">Phytocyanin domain-containing protein</fullName>
    </recommendedName>
</protein>
<dbReference type="FunFam" id="2.60.40.420:FF:000010">
    <property type="entry name" value="Early nodulin-like protein 1"/>
    <property type="match status" value="1"/>
</dbReference>
<dbReference type="SUPFAM" id="SSF49503">
    <property type="entry name" value="Cupredoxins"/>
    <property type="match status" value="1"/>
</dbReference>
<comment type="caution">
    <text evidence="13">The sequence shown here is derived from an EMBL/GenBank/DDBJ whole genome shotgun (WGS) entry which is preliminary data.</text>
</comment>
<organism evidence="13 14">
    <name type="scientific">Solanum pinnatisectum</name>
    <name type="common">tansyleaf nightshade</name>
    <dbReference type="NCBI Taxonomy" id="50273"/>
    <lineage>
        <taxon>Eukaryota</taxon>
        <taxon>Viridiplantae</taxon>
        <taxon>Streptophyta</taxon>
        <taxon>Embryophyta</taxon>
        <taxon>Tracheophyta</taxon>
        <taxon>Spermatophyta</taxon>
        <taxon>Magnoliopsida</taxon>
        <taxon>eudicotyledons</taxon>
        <taxon>Gunneridae</taxon>
        <taxon>Pentapetalae</taxon>
        <taxon>asterids</taxon>
        <taxon>lamiids</taxon>
        <taxon>Solanales</taxon>
        <taxon>Solanaceae</taxon>
        <taxon>Solanoideae</taxon>
        <taxon>Solaneae</taxon>
        <taxon>Solanum</taxon>
    </lineage>
</organism>
<sequence length="170" mass="19226">MALTCFGNVLISILVMMSIASSLQLVSASSSMEFQVGDTTGWTVPPQNDTIFYNNWASAMRFKIGDTIRFKYKKDSVMEVTDKDYKKCNSTLPHFFSNSGNTMFTLEHSGYYYFISGAAGHCERGQRMILRVMVQDVIPTSHAPFSFPIFQQLLHLLFFLFLSLCLLALV</sequence>
<dbReference type="InterPro" id="IPR041846">
    <property type="entry name" value="ENL_dom"/>
</dbReference>
<dbReference type="PANTHER" id="PTHR33021:SF49">
    <property type="entry name" value="EARLY NODULIN-LIKE PROTEIN 21"/>
    <property type="match status" value="1"/>
</dbReference>
<evidence type="ECO:0000256" key="2">
    <source>
        <dbReference type="ARBA" id="ARBA00022475"/>
    </source>
</evidence>
<dbReference type="GO" id="GO:0098552">
    <property type="term" value="C:side of membrane"/>
    <property type="evidence" value="ECO:0007669"/>
    <property type="project" value="UniProtKB-KW"/>
</dbReference>
<gene>
    <name evidence="13" type="ORF">R3W88_007161</name>
</gene>
<keyword evidence="8" id="KW-0449">Lipoprotein</keyword>
<dbReference type="InterPro" id="IPR039391">
    <property type="entry name" value="Phytocyanin-like"/>
</dbReference>